<dbReference type="Pfam" id="PF00563">
    <property type="entry name" value="EAL"/>
    <property type="match status" value="1"/>
</dbReference>
<dbReference type="SMART" id="SM00267">
    <property type="entry name" value="GGDEF"/>
    <property type="match status" value="1"/>
</dbReference>
<dbReference type="Pfam" id="PF00990">
    <property type="entry name" value="GGDEF"/>
    <property type="match status" value="1"/>
</dbReference>
<dbReference type="SUPFAM" id="SSF55073">
    <property type="entry name" value="Nucleotide cyclase"/>
    <property type="match status" value="1"/>
</dbReference>
<dbReference type="PANTHER" id="PTHR33121:SF70">
    <property type="entry name" value="SIGNALING PROTEIN YKOW"/>
    <property type="match status" value="1"/>
</dbReference>
<keyword evidence="5" id="KW-1185">Reference proteome</keyword>
<organism evidence="4 5">
    <name type="scientific">Parasulfitobacter algicola</name>
    <dbReference type="NCBI Taxonomy" id="2614809"/>
    <lineage>
        <taxon>Bacteria</taxon>
        <taxon>Pseudomonadati</taxon>
        <taxon>Pseudomonadota</taxon>
        <taxon>Alphaproteobacteria</taxon>
        <taxon>Rhodobacterales</taxon>
        <taxon>Roseobacteraceae</taxon>
        <taxon>Parasulfitobacter</taxon>
    </lineage>
</organism>
<dbReference type="InterPro" id="IPR035919">
    <property type="entry name" value="EAL_sf"/>
</dbReference>
<feature type="domain" description="EAL" evidence="2">
    <location>
        <begin position="231"/>
        <end position="486"/>
    </location>
</feature>
<dbReference type="InterPro" id="IPR001633">
    <property type="entry name" value="EAL_dom"/>
</dbReference>
<dbReference type="InterPro" id="IPR050706">
    <property type="entry name" value="Cyclic-di-GMP_PDE-like"/>
</dbReference>
<dbReference type="InterPro" id="IPR043128">
    <property type="entry name" value="Rev_trsase/Diguanyl_cyclase"/>
</dbReference>
<dbReference type="CDD" id="cd01948">
    <property type="entry name" value="EAL"/>
    <property type="match status" value="1"/>
</dbReference>
<accession>A0ABX2IUW4</accession>
<keyword evidence="1" id="KW-1133">Transmembrane helix</keyword>
<sequence length="502" mass="55768">MGAVMHATYSLVLLPVVALTAYYLGGEMVLLAALFGTPLLVFIIVLIVPGVVLRNSSREDLIGLSARDDLIDMLDTVLEDSAETGRKTLCLVIDLDDILTLSERFGRNVLHKCLMRIAERMRGTLRDEDVITKLDGNCFAVAMAPVRHLDLEVAIQIAKRLQSAIEEPLSLDVITVHPSASIGFAMPSRVDDATGEKLLDAAECAVMEAQQNKPSAIRSYVPEMRRRMETRNALVDEISIALENGEIIPWFQPQINAATGKISGFEALARWIHPERGLIQPGDFLLELEQAGLMERLGEVILYHSLAALRSWDSTSFEVPRVGVNFSSAELRNPKLVDKLKWQLDRFELSPDRLSVEVLETVMARSDDDIITRNISAMSDLGCGIDLDDFGTGNASISNVRRFAVERIKIDRSFVTKLDEDQEQQRMVSAILTMAQRLGLDTLAEGVETVTEHAMLVDMGCGHVQGFGIARPMPIEETALWMRQYNARVQPAEAQNRFRNVI</sequence>
<reference evidence="4 5" key="1">
    <citation type="submission" date="2020-06" db="EMBL/GenBank/DDBJ databases">
        <title>Sulfitobacter algicola sp. nov., isolated from green algae.</title>
        <authorList>
            <person name="Wang C."/>
        </authorList>
    </citation>
    <scope>NUCLEOTIDE SEQUENCE [LARGE SCALE GENOMIC DNA]</scope>
    <source>
        <strain evidence="4 5">1151</strain>
    </source>
</reference>
<evidence type="ECO:0000313" key="5">
    <source>
        <dbReference type="Proteomes" id="UP000777935"/>
    </source>
</evidence>
<dbReference type="PANTHER" id="PTHR33121">
    <property type="entry name" value="CYCLIC DI-GMP PHOSPHODIESTERASE PDEF"/>
    <property type="match status" value="1"/>
</dbReference>
<feature type="transmembrane region" description="Helical" evidence="1">
    <location>
        <begin position="30"/>
        <end position="53"/>
    </location>
</feature>
<dbReference type="EMBL" id="JABUFE010000002">
    <property type="protein sequence ID" value="NSX54066.1"/>
    <property type="molecule type" value="Genomic_DNA"/>
</dbReference>
<dbReference type="NCBIfam" id="TIGR00254">
    <property type="entry name" value="GGDEF"/>
    <property type="match status" value="1"/>
</dbReference>
<dbReference type="Gene3D" id="3.30.70.270">
    <property type="match status" value="1"/>
</dbReference>
<name>A0ABX2IUW4_9RHOB</name>
<feature type="transmembrane region" description="Helical" evidence="1">
    <location>
        <begin position="7"/>
        <end position="24"/>
    </location>
</feature>
<keyword evidence="1" id="KW-0812">Transmembrane</keyword>
<evidence type="ECO:0000313" key="4">
    <source>
        <dbReference type="EMBL" id="NSX54066.1"/>
    </source>
</evidence>
<dbReference type="PROSITE" id="PS50887">
    <property type="entry name" value="GGDEF"/>
    <property type="match status" value="1"/>
</dbReference>
<dbReference type="InterPro" id="IPR000160">
    <property type="entry name" value="GGDEF_dom"/>
</dbReference>
<feature type="domain" description="GGDEF" evidence="3">
    <location>
        <begin position="86"/>
        <end position="222"/>
    </location>
</feature>
<evidence type="ECO:0000259" key="3">
    <source>
        <dbReference type="PROSITE" id="PS50887"/>
    </source>
</evidence>
<proteinExistence type="predicted"/>
<protein>
    <submittedName>
        <fullName evidence="4">GGDEF domain-containing protein</fullName>
    </submittedName>
</protein>
<dbReference type="SMART" id="SM00052">
    <property type="entry name" value="EAL"/>
    <property type="match status" value="1"/>
</dbReference>
<keyword evidence="1" id="KW-0472">Membrane</keyword>
<comment type="caution">
    <text evidence="4">The sequence shown here is derived from an EMBL/GenBank/DDBJ whole genome shotgun (WGS) entry which is preliminary data.</text>
</comment>
<evidence type="ECO:0000259" key="2">
    <source>
        <dbReference type="PROSITE" id="PS50883"/>
    </source>
</evidence>
<evidence type="ECO:0000256" key="1">
    <source>
        <dbReference type="SAM" id="Phobius"/>
    </source>
</evidence>
<dbReference type="Gene3D" id="3.20.20.450">
    <property type="entry name" value="EAL domain"/>
    <property type="match status" value="1"/>
</dbReference>
<dbReference type="PROSITE" id="PS50883">
    <property type="entry name" value="EAL"/>
    <property type="match status" value="1"/>
</dbReference>
<gene>
    <name evidence="4" type="ORF">HRQ87_04540</name>
</gene>
<dbReference type="Proteomes" id="UP000777935">
    <property type="component" value="Unassembled WGS sequence"/>
</dbReference>
<dbReference type="InterPro" id="IPR029787">
    <property type="entry name" value="Nucleotide_cyclase"/>
</dbReference>
<dbReference type="SUPFAM" id="SSF141868">
    <property type="entry name" value="EAL domain-like"/>
    <property type="match status" value="1"/>
</dbReference>